<dbReference type="Pfam" id="PF08123">
    <property type="entry name" value="DOT1"/>
    <property type="match status" value="1"/>
</dbReference>
<dbReference type="GO" id="GO:0035097">
    <property type="term" value="C:histone methyltransferase complex"/>
    <property type="evidence" value="ECO:0007669"/>
    <property type="project" value="UniProtKB-ARBA"/>
</dbReference>
<feature type="region of interest" description="Disordered" evidence="13">
    <location>
        <begin position="360"/>
        <end position="439"/>
    </location>
</feature>
<feature type="coiled-coil region" evidence="12">
    <location>
        <begin position="715"/>
        <end position="776"/>
    </location>
</feature>
<evidence type="ECO:0000256" key="4">
    <source>
        <dbReference type="ARBA" id="ARBA00022603"/>
    </source>
</evidence>
<feature type="compositionally biased region" description="Low complexity" evidence="13">
    <location>
        <begin position="368"/>
        <end position="377"/>
    </location>
</feature>
<dbReference type="Proteomes" id="UP001152747">
    <property type="component" value="Unassembled WGS sequence"/>
</dbReference>
<dbReference type="EMBL" id="CANHGI010000001">
    <property type="protein sequence ID" value="CAI5438476.1"/>
    <property type="molecule type" value="Genomic_DNA"/>
</dbReference>
<dbReference type="InterPro" id="IPR030445">
    <property type="entry name" value="H3-K79_meTrfase"/>
</dbReference>
<dbReference type="GO" id="GO:0140956">
    <property type="term" value="F:histone H3K79 trimethyltransferase activity"/>
    <property type="evidence" value="ECO:0007669"/>
    <property type="project" value="UniProtKB-EC"/>
</dbReference>
<feature type="compositionally biased region" description="Basic and acidic residues" evidence="13">
    <location>
        <begin position="882"/>
        <end position="895"/>
    </location>
</feature>
<comment type="caution">
    <text evidence="15">The sequence shown here is derived from an EMBL/GenBank/DDBJ whole genome shotgun (WGS) entry which is preliminary data.</text>
</comment>
<feature type="region of interest" description="Disordered" evidence="13">
    <location>
        <begin position="461"/>
        <end position="527"/>
    </location>
</feature>
<protein>
    <recommendedName>
        <fullName evidence="3 11">Histone-lysine N-methyltransferase, H3 lysine-79 specific</fullName>
        <ecNumber evidence="2 11">2.1.1.360</ecNumber>
    </recommendedName>
    <alternativeName>
        <fullName evidence="9 11">Histone H3-K79 methyltransferase</fullName>
    </alternativeName>
</protein>
<reference evidence="15" key="1">
    <citation type="submission" date="2022-11" db="EMBL/GenBank/DDBJ databases">
        <authorList>
            <person name="Kikuchi T."/>
        </authorList>
    </citation>
    <scope>NUCLEOTIDE SEQUENCE</scope>
    <source>
        <strain evidence="15">PS1010</strain>
    </source>
</reference>
<dbReference type="GO" id="GO:0032259">
    <property type="term" value="P:methylation"/>
    <property type="evidence" value="ECO:0007669"/>
    <property type="project" value="UniProtKB-KW"/>
</dbReference>
<dbReference type="AlphaFoldDB" id="A0A9P1I4A7"/>
<comment type="similarity">
    <text evidence="11">Belongs to the class I-like SAM-binding methyltransferase superfamily. DOT1 family.</text>
</comment>
<evidence type="ECO:0000256" key="3">
    <source>
        <dbReference type="ARBA" id="ARBA00020987"/>
    </source>
</evidence>
<comment type="catalytic activity">
    <reaction evidence="10 11">
        <text>L-lysyl(79)-[histone H3] + 3 S-adenosyl-L-methionine = N(6),N(6),N(6)-trimethyl-L-lysyl(79)-[histone H3] + 3 S-adenosyl-L-homocysteine + 3 H(+)</text>
        <dbReference type="Rhea" id="RHEA:60328"/>
        <dbReference type="Rhea" id="RHEA-COMP:15549"/>
        <dbReference type="Rhea" id="RHEA-COMP:15552"/>
        <dbReference type="ChEBI" id="CHEBI:15378"/>
        <dbReference type="ChEBI" id="CHEBI:29969"/>
        <dbReference type="ChEBI" id="CHEBI:57856"/>
        <dbReference type="ChEBI" id="CHEBI:59789"/>
        <dbReference type="ChEBI" id="CHEBI:61961"/>
        <dbReference type="EC" id="2.1.1.360"/>
    </reaction>
</comment>
<evidence type="ECO:0000256" key="12">
    <source>
        <dbReference type="SAM" id="Coils"/>
    </source>
</evidence>
<dbReference type="OrthoDB" id="443402at2759"/>
<feature type="compositionally biased region" description="Polar residues" evidence="13">
    <location>
        <begin position="518"/>
        <end position="527"/>
    </location>
</feature>
<keyword evidence="7 11" id="KW-0156">Chromatin regulator</keyword>
<comment type="subcellular location">
    <subcellularLocation>
        <location evidence="1 11">Nucleus</location>
    </subcellularLocation>
</comment>
<comment type="function">
    <text evidence="11">Histone methyltransferase that specifically trimethylates histone H3 to form H3K79me3. This methylation is required for telomere silencing and for the pachytene checkpoint during the meiotic cell cycle by allowing the recruitment of RAD9 to double strand breaks. Nucleosomes are preferred as substrate compared to free histone.</text>
</comment>
<evidence type="ECO:0000313" key="15">
    <source>
        <dbReference type="EMBL" id="CAI5438476.1"/>
    </source>
</evidence>
<dbReference type="PANTHER" id="PTHR21451:SF0">
    <property type="entry name" value="HISTONE-LYSINE N-METHYLTRANSFERASE, H3 LYSINE-79 SPECIFIC"/>
    <property type="match status" value="1"/>
</dbReference>
<dbReference type="PROSITE" id="PS51569">
    <property type="entry name" value="DOT1"/>
    <property type="match status" value="1"/>
</dbReference>
<keyword evidence="8 11" id="KW-0539">Nucleus</keyword>
<dbReference type="FunFam" id="3.40.50.150:FF:000033">
    <property type="entry name" value="Histone-lysine N-methyltransferase, H3 lysine-79 specific"/>
    <property type="match status" value="1"/>
</dbReference>
<dbReference type="GO" id="GO:0006281">
    <property type="term" value="P:DNA repair"/>
    <property type="evidence" value="ECO:0007669"/>
    <property type="project" value="TreeGrafter"/>
</dbReference>
<keyword evidence="5 11" id="KW-0808">Transferase</keyword>
<evidence type="ECO:0000256" key="9">
    <source>
        <dbReference type="ARBA" id="ARBA00029821"/>
    </source>
</evidence>
<dbReference type="Gene3D" id="3.40.50.150">
    <property type="entry name" value="Vaccinia Virus protein VP39"/>
    <property type="match status" value="1"/>
</dbReference>
<evidence type="ECO:0000256" key="6">
    <source>
        <dbReference type="ARBA" id="ARBA00022691"/>
    </source>
</evidence>
<sequence length="946" mass="105132">MDSSIKTPSSTNSQNPSTSLTTPKSADSISVKVKPVIYKSSTLKLSISPNQQFLYGVILRIIKTVYASRIPQITSALPEDWEKIKENDVKRIGELISCYNKGAKAYNKIWDAVENRRMLGEWALPFCTQQIAAQITNWAYDCAVSTPSILNSHYKSFSSETYGETNLEQITSILNELQLGPDDVFVDLGSGVGHLVVYTAAFTKIKKAVGIELSSVPANHAQDLQHYYKKIMAHFGKSYSPFELHNGDFLDPKFRDLITKEATVIFINNYVFSPDLLVKISDELISELNDNVRIVTTKEMGVLKREVNDRTSRDISSILEMRQMKSVSNGVSWTANVVKFWLHTVDKSKVFKFFERKANRPKGKDSKSVSSSSSRESSQMKEKDPKRKEKEGSSDSSSSSAIKMEFSTPKEEKINLKRLAPVKDDQSINETTPRAKSEIKDEYDDDKYFFGRTTRRMWKAQVGGYSDNKKPDPAPSPKYTDAEYTPVTKKPKKQKELTEKKPKKEKPLSTPKHAKHSATVSTPQTVMKSPIQKTTPVLPPSIIPTISSNHKQLSSPIKDAKIDADTMNVINQLHEKTVTLTQQKHSVHDELARGELVCVPISQQKQSLQQSVSTSSSSSTQQQIAIPSPKVLSTIVPPIMVQPQPPNSQPIAASQVIPATPQSVNNVPAAMDLAADQRHTFMIPPTDPLYHFVVSTYLEFKNLINKAQVADAELVASLVKDIENEKNRNAELVENISSVNQQISEALGSKQIVAMHKNLTQKVANVEASCAQEEQKMREHGPIGEKTLELYDQMISNDEFCIQKISQQISIWKNGYDDSAPISAQPVSDPNVISPGQHVARRNKPRQRAGTSAKRIGSGPGKSEEQSEEVEREIQQFVQHALKVDSASKEKERRARGSGNGGNGEKVSRKGSTNPQVHVANLPPTVGQHLQQQKDASLLRSGPLIP</sequence>
<feature type="region of interest" description="Disordered" evidence="13">
    <location>
        <begin position="1"/>
        <end position="24"/>
    </location>
</feature>
<evidence type="ECO:0000256" key="8">
    <source>
        <dbReference type="ARBA" id="ARBA00023242"/>
    </source>
</evidence>
<accession>A0A9P1I4A7</accession>
<evidence type="ECO:0000256" key="5">
    <source>
        <dbReference type="ARBA" id="ARBA00022679"/>
    </source>
</evidence>
<dbReference type="EC" id="2.1.1.360" evidence="2 11"/>
<evidence type="ECO:0000313" key="16">
    <source>
        <dbReference type="Proteomes" id="UP001152747"/>
    </source>
</evidence>
<dbReference type="PANTHER" id="PTHR21451">
    <property type="entry name" value="HISTONE H3 METHYLTRANSFERASE"/>
    <property type="match status" value="1"/>
</dbReference>
<evidence type="ECO:0000256" key="7">
    <source>
        <dbReference type="ARBA" id="ARBA00022853"/>
    </source>
</evidence>
<organism evidence="15 16">
    <name type="scientific">Caenorhabditis angaria</name>
    <dbReference type="NCBI Taxonomy" id="860376"/>
    <lineage>
        <taxon>Eukaryota</taxon>
        <taxon>Metazoa</taxon>
        <taxon>Ecdysozoa</taxon>
        <taxon>Nematoda</taxon>
        <taxon>Chromadorea</taxon>
        <taxon>Rhabditida</taxon>
        <taxon>Rhabditina</taxon>
        <taxon>Rhabditomorpha</taxon>
        <taxon>Rhabditoidea</taxon>
        <taxon>Rhabditidae</taxon>
        <taxon>Peloderinae</taxon>
        <taxon>Caenorhabditis</taxon>
    </lineage>
</organism>
<gene>
    <name evidence="15" type="ORF">CAMP_LOCUS1113</name>
</gene>
<evidence type="ECO:0000256" key="13">
    <source>
        <dbReference type="SAM" id="MobiDB-lite"/>
    </source>
</evidence>
<dbReference type="InterPro" id="IPR029063">
    <property type="entry name" value="SAM-dependent_MTases_sf"/>
</dbReference>
<name>A0A9P1I4A7_9PELO</name>
<feature type="compositionally biased region" description="Basic and acidic residues" evidence="13">
    <location>
        <begin position="378"/>
        <end position="393"/>
    </location>
</feature>
<dbReference type="InterPro" id="IPR025789">
    <property type="entry name" value="DOT1_dom"/>
</dbReference>
<evidence type="ECO:0000256" key="10">
    <source>
        <dbReference type="ARBA" id="ARBA00047770"/>
    </source>
</evidence>
<feature type="compositionally biased region" description="Basic and acidic residues" evidence="13">
    <location>
        <begin position="494"/>
        <end position="507"/>
    </location>
</feature>
<dbReference type="SUPFAM" id="SSF53335">
    <property type="entry name" value="S-adenosyl-L-methionine-dependent methyltransferases"/>
    <property type="match status" value="1"/>
</dbReference>
<keyword evidence="4 11" id="KW-0489">Methyltransferase</keyword>
<feature type="domain" description="DOT1" evidence="14">
    <location>
        <begin position="42"/>
        <end position="358"/>
    </location>
</feature>
<keyword evidence="6 11" id="KW-0949">S-adenosyl-L-methionine</keyword>
<feature type="compositionally biased region" description="Low complexity" evidence="13">
    <location>
        <begin position="7"/>
        <end position="23"/>
    </location>
</feature>
<proteinExistence type="inferred from homology"/>
<feature type="region of interest" description="Disordered" evidence="13">
    <location>
        <begin position="822"/>
        <end position="946"/>
    </location>
</feature>
<evidence type="ECO:0000256" key="11">
    <source>
        <dbReference type="RuleBase" id="RU271113"/>
    </source>
</evidence>
<dbReference type="GO" id="GO:0000077">
    <property type="term" value="P:DNA damage checkpoint signaling"/>
    <property type="evidence" value="ECO:0007669"/>
    <property type="project" value="TreeGrafter"/>
</dbReference>
<keyword evidence="16" id="KW-1185">Reference proteome</keyword>
<evidence type="ECO:0000256" key="1">
    <source>
        <dbReference type="ARBA" id="ARBA00004123"/>
    </source>
</evidence>
<keyword evidence="12" id="KW-0175">Coiled coil</keyword>
<evidence type="ECO:0000259" key="14">
    <source>
        <dbReference type="PROSITE" id="PS51569"/>
    </source>
</evidence>
<comment type="miscellaneous">
    <text evidence="11">In contrast to other lysine histone methyltransferases, it does not contain a SET domain, suggesting the existence of another mechanism for methylation of lysine residues of histones.</text>
</comment>
<evidence type="ECO:0000256" key="2">
    <source>
        <dbReference type="ARBA" id="ARBA00012190"/>
    </source>
</evidence>
<feature type="compositionally biased region" description="Basic and acidic residues" evidence="13">
    <location>
        <begin position="408"/>
        <end position="426"/>
    </location>
</feature>